<accession>A0A7W7YZ20</accession>
<dbReference type="Proteomes" id="UP000535406">
    <property type="component" value="Unassembled WGS sequence"/>
</dbReference>
<dbReference type="AlphaFoldDB" id="A0A7W7YZ20"/>
<comment type="caution">
    <text evidence="2">The sequence shown here is derived from an EMBL/GenBank/DDBJ whole genome shotgun (WGS) entry which is preliminary data.</text>
</comment>
<dbReference type="InterPro" id="IPR009506">
    <property type="entry name" value="YjiS-like"/>
</dbReference>
<evidence type="ECO:0000259" key="1">
    <source>
        <dbReference type="Pfam" id="PF06568"/>
    </source>
</evidence>
<dbReference type="EMBL" id="JACHIK010000024">
    <property type="protein sequence ID" value="MBB5044979.1"/>
    <property type="molecule type" value="Genomic_DNA"/>
</dbReference>
<dbReference type="Pfam" id="PF06568">
    <property type="entry name" value="YjiS-like"/>
    <property type="match status" value="1"/>
</dbReference>
<name>A0A7W7YZ20_9HYPH</name>
<feature type="domain" description="YjiS-like" evidence="1">
    <location>
        <begin position="33"/>
        <end position="65"/>
    </location>
</feature>
<keyword evidence="3" id="KW-1185">Reference proteome</keyword>
<evidence type="ECO:0000313" key="3">
    <source>
        <dbReference type="Proteomes" id="UP000535406"/>
    </source>
</evidence>
<organism evidence="2 3">
    <name type="scientific">Shinella fusca</name>
    <dbReference type="NCBI Taxonomy" id="544480"/>
    <lineage>
        <taxon>Bacteria</taxon>
        <taxon>Pseudomonadati</taxon>
        <taxon>Pseudomonadota</taxon>
        <taxon>Alphaproteobacteria</taxon>
        <taxon>Hyphomicrobiales</taxon>
        <taxon>Rhizobiaceae</taxon>
        <taxon>Shinella</taxon>
    </lineage>
</organism>
<evidence type="ECO:0000313" key="2">
    <source>
        <dbReference type="EMBL" id="MBB5044979.1"/>
    </source>
</evidence>
<sequence length="98" mass="11438">MRMIDRRMEIDAPATRRAAPGLFERVRNGAYKFVRAWQNRRAVNRLSELDDHQLFDMGLCRSDIQDVRSAAFVADAGLHLTIVSRERARRHLRTGRMD</sequence>
<reference evidence="2 3" key="1">
    <citation type="submission" date="2020-08" db="EMBL/GenBank/DDBJ databases">
        <title>Genomic Encyclopedia of Type Strains, Phase IV (KMG-IV): sequencing the most valuable type-strain genomes for metagenomic binning, comparative biology and taxonomic classification.</title>
        <authorList>
            <person name="Goeker M."/>
        </authorList>
    </citation>
    <scope>NUCLEOTIDE SEQUENCE [LARGE SCALE GENOMIC DNA]</scope>
    <source>
        <strain evidence="2 3">DSM 21319</strain>
    </source>
</reference>
<proteinExistence type="predicted"/>
<gene>
    <name evidence="2" type="ORF">HNQ66_004406</name>
</gene>
<protein>
    <submittedName>
        <fullName evidence="2">Uncharacterized protein YjiS (DUF1127 family)</fullName>
    </submittedName>
</protein>